<evidence type="ECO:0000259" key="8">
    <source>
        <dbReference type="Pfam" id="PF07732"/>
    </source>
</evidence>
<dbReference type="InterPro" id="IPR011707">
    <property type="entry name" value="Cu-oxidase-like_N"/>
</dbReference>
<protein>
    <submittedName>
        <fullName evidence="9">Cupredoxin</fullName>
    </submittedName>
</protein>
<dbReference type="CDD" id="cd04206">
    <property type="entry name" value="CuRO_1_LCC_like"/>
    <property type="match status" value="1"/>
</dbReference>
<dbReference type="InterPro" id="IPR011706">
    <property type="entry name" value="Cu-oxidase_C"/>
</dbReference>
<evidence type="ECO:0000256" key="1">
    <source>
        <dbReference type="ARBA" id="ARBA00010609"/>
    </source>
</evidence>
<dbReference type="InterPro" id="IPR033138">
    <property type="entry name" value="Cu_oxidase_CS"/>
</dbReference>
<feature type="domain" description="Plastocyanin-like" evidence="8">
    <location>
        <begin position="43"/>
        <end position="154"/>
    </location>
</feature>
<evidence type="ECO:0000259" key="7">
    <source>
        <dbReference type="Pfam" id="PF07731"/>
    </source>
</evidence>
<dbReference type="InterPro" id="IPR008972">
    <property type="entry name" value="Cupredoxin"/>
</dbReference>
<dbReference type="SUPFAM" id="SSF49503">
    <property type="entry name" value="Cupredoxins"/>
    <property type="match status" value="3"/>
</dbReference>
<feature type="signal peptide" evidence="5">
    <location>
        <begin position="1"/>
        <end position="26"/>
    </location>
</feature>
<dbReference type="PANTHER" id="PTHR11709">
    <property type="entry name" value="MULTI-COPPER OXIDASE"/>
    <property type="match status" value="1"/>
</dbReference>
<dbReference type="PROSITE" id="PS00080">
    <property type="entry name" value="MULTICOPPER_OXIDASE2"/>
    <property type="match status" value="1"/>
</dbReference>
<feature type="domain" description="Plastocyanin-like" evidence="6">
    <location>
        <begin position="189"/>
        <end position="348"/>
    </location>
</feature>
<dbReference type="Gene3D" id="2.60.40.420">
    <property type="entry name" value="Cupredoxins - blue copper proteins"/>
    <property type="match status" value="3"/>
</dbReference>
<dbReference type="CDD" id="cd04205">
    <property type="entry name" value="CuRO_2_LCC_like"/>
    <property type="match status" value="1"/>
</dbReference>
<dbReference type="InterPro" id="IPR002355">
    <property type="entry name" value="Cu_oxidase_Cu_BS"/>
</dbReference>
<dbReference type="Proteomes" id="UP000193560">
    <property type="component" value="Unassembled WGS sequence"/>
</dbReference>
<gene>
    <name evidence="9" type="ORF">BCR42DRAFT_469285</name>
</gene>
<organism evidence="9 10">
    <name type="scientific">Absidia repens</name>
    <dbReference type="NCBI Taxonomy" id="90262"/>
    <lineage>
        <taxon>Eukaryota</taxon>
        <taxon>Fungi</taxon>
        <taxon>Fungi incertae sedis</taxon>
        <taxon>Mucoromycota</taxon>
        <taxon>Mucoromycotina</taxon>
        <taxon>Mucoromycetes</taxon>
        <taxon>Mucorales</taxon>
        <taxon>Cunninghamellaceae</taxon>
        <taxon>Absidia</taxon>
    </lineage>
</organism>
<feature type="domain" description="Plastocyanin-like" evidence="7">
    <location>
        <begin position="441"/>
        <end position="584"/>
    </location>
</feature>
<dbReference type="PROSITE" id="PS00079">
    <property type="entry name" value="MULTICOPPER_OXIDASE1"/>
    <property type="match status" value="1"/>
</dbReference>
<dbReference type="InterPro" id="IPR045087">
    <property type="entry name" value="Cu-oxidase_fam"/>
</dbReference>
<keyword evidence="4" id="KW-0186">Copper</keyword>
<feature type="chain" id="PRO_5012801128" evidence="5">
    <location>
        <begin position="27"/>
        <end position="596"/>
    </location>
</feature>
<comment type="caution">
    <text evidence="9">The sequence shown here is derived from an EMBL/GenBank/DDBJ whole genome shotgun (WGS) entry which is preliminary data.</text>
</comment>
<sequence length="596" mass="67182">MHSADHVSVFFMLFLAFIVMVGRVDAKERTFELNITKGPWPMNCNNEQQQDDQVMMINGQHPGPPIRATLNDDIHVVVRNHGDEPTTVHYHGILQIGTVESDGMPNITQSEIQPGGEFHARFRLIGQSGTFFYHAHVALQDDSIQGPFIVYPTEDAWPPNVNGGELEKRNNVEQEGLRLVDGPYRYDDERIVQLSEYWAENPHDRINYYLGAEYQGFIPADQYLINGHGGSASVSATKSGKHKRQSACTGMSAVEVAHGKVYRVRVIGALSFSTLGFSVAKHKMTIIEMDGTLIEPYETDYLEVSSGQRYSVLLEANQAPGSSYNMDVMPFWITNTTATGRGILTYQEQESESRLDVAENFPKDFALTTQQAATDATEFQFPEPVNQWIFQSVKPLEEEKLDFNAKPDRTIVLMPMEHLVGEMNTTRWLINGRHMPVHETPLLEQLKNDFHAGHNERTSDGFDEDLQTYPMKYGEVVDVVIHTTTLINHGICAGHPWHSHGFVHYPIAHGMGEYNHETDQDLRTYEHPVAKDTTFVYPGTTALAPEAGIPCGWTKVRVFANNPGLWAFHCHITGHMLQGMIVIIEMATDQIKYLQQ</sequence>
<proteinExistence type="inferred from homology"/>
<reference evidence="9 10" key="1">
    <citation type="submission" date="2016-07" db="EMBL/GenBank/DDBJ databases">
        <title>Pervasive Adenine N6-methylation of Active Genes in Fungi.</title>
        <authorList>
            <consortium name="DOE Joint Genome Institute"/>
            <person name="Mondo S.J."/>
            <person name="Dannebaum R.O."/>
            <person name="Kuo R.C."/>
            <person name="Labutti K."/>
            <person name="Haridas S."/>
            <person name="Kuo A."/>
            <person name="Salamov A."/>
            <person name="Ahrendt S.R."/>
            <person name="Lipzen A."/>
            <person name="Sullivan W."/>
            <person name="Andreopoulos W.B."/>
            <person name="Clum A."/>
            <person name="Lindquist E."/>
            <person name="Daum C."/>
            <person name="Ramamoorthy G.K."/>
            <person name="Gryganskyi A."/>
            <person name="Culley D."/>
            <person name="Magnuson J.K."/>
            <person name="James T.Y."/>
            <person name="O'Malley M.A."/>
            <person name="Stajich J.E."/>
            <person name="Spatafora J.W."/>
            <person name="Visel A."/>
            <person name="Grigoriev I.V."/>
        </authorList>
    </citation>
    <scope>NUCLEOTIDE SEQUENCE [LARGE SCALE GENOMIC DNA]</scope>
    <source>
        <strain evidence="9 10">NRRL 1336</strain>
    </source>
</reference>
<dbReference type="EMBL" id="MCGE01000021">
    <property type="protein sequence ID" value="ORZ11513.1"/>
    <property type="molecule type" value="Genomic_DNA"/>
</dbReference>
<evidence type="ECO:0000256" key="2">
    <source>
        <dbReference type="ARBA" id="ARBA00022723"/>
    </source>
</evidence>
<comment type="similarity">
    <text evidence="1">Belongs to the multicopper oxidase family.</text>
</comment>
<evidence type="ECO:0000256" key="3">
    <source>
        <dbReference type="ARBA" id="ARBA00023002"/>
    </source>
</evidence>
<dbReference type="GO" id="GO:0005507">
    <property type="term" value="F:copper ion binding"/>
    <property type="evidence" value="ECO:0007669"/>
    <property type="project" value="InterPro"/>
</dbReference>
<dbReference type="Pfam" id="PF07732">
    <property type="entry name" value="Cu-oxidase_3"/>
    <property type="match status" value="1"/>
</dbReference>
<name>A0A1X2I896_9FUNG</name>
<dbReference type="InterPro" id="IPR001117">
    <property type="entry name" value="Cu-oxidase_2nd"/>
</dbReference>
<evidence type="ECO:0000313" key="10">
    <source>
        <dbReference type="Proteomes" id="UP000193560"/>
    </source>
</evidence>
<evidence type="ECO:0000256" key="4">
    <source>
        <dbReference type="ARBA" id="ARBA00023008"/>
    </source>
</evidence>
<evidence type="ECO:0000256" key="5">
    <source>
        <dbReference type="SAM" id="SignalP"/>
    </source>
</evidence>
<dbReference type="GO" id="GO:0016491">
    <property type="term" value="F:oxidoreductase activity"/>
    <property type="evidence" value="ECO:0007669"/>
    <property type="project" value="UniProtKB-KW"/>
</dbReference>
<dbReference type="AlphaFoldDB" id="A0A1X2I896"/>
<dbReference type="FunFam" id="2.60.40.420:FF:000045">
    <property type="entry name" value="Laccase 2"/>
    <property type="match status" value="1"/>
</dbReference>
<evidence type="ECO:0000313" key="9">
    <source>
        <dbReference type="EMBL" id="ORZ11513.1"/>
    </source>
</evidence>
<dbReference type="STRING" id="90262.A0A1X2I896"/>
<dbReference type="Pfam" id="PF00394">
    <property type="entry name" value="Cu-oxidase"/>
    <property type="match status" value="1"/>
</dbReference>
<keyword evidence="10" id="KW-1185">Reference proteome</keyword>
<keyword evidence="5" id="KW-0732">Signal</keyword>
<dbReference type="OrthoDB" id="2121828at2759"/>
<keyword evidence="2" id="KW-0479">Metal-binding</keyword>
<evidence type="ECO:0000259" key="6">
    <source>
        <dbReference type="Pfam" id="PF00394"/>
    </source>
</evidence>
<dbReference type="Pfam" id="PF07731">
    <property type="entry name" value="Cu-oxidase_2"/>
    <property type="match status" value="1"/>
</dbReference>
<keyword evidence="3" id="KW-0560">Oxidoreductase</keyword>
<accession>A0A1X2I896</accession>
<dbReference type="PANTHER" id="PTHR11709:SF394">
    <property type="entry name" value="FI03373P-RELATED"/>
    <property type="match status" value="1"/>
</dbReference>